<reference evidence="1" key="1">
    <citation type="submission" date="2014-05" db="EMBL/GenBank/DDBJ databases">
        <title>The transcriptome of the halophilic microalga Tetraselmis sp. GSL018 isolated from the Great Salt Lake, Utah.</title>
        <authorList>
            <person name="Jinkerson R.E."/>
            <person name="D'Adamo S."/>
            <person name="Posewitz M.C."/>
        </authorList>
    </citation>
    <scope>NUCLEOTIDE SEQUENCE</scope>
    <source>
        <strain evidence="1">GSL018</strain>
    </source>
</reference>
<organism evidence="1">
    <name type="scientific">Tetraselmis sp. GSL018</name>
    <dbReference type="NCBI Taxonomy" id="582737"/>
    <lineage>
        <taxon>Eukaryota</taxon>
        <taxon>Viridiplantae</taxon>
        <taxon>Chlorophyta</taxon>
        <taxon>core chlorophytes</taxon>
        <taxon>Chlorodendrophyceae</taxon>
        <taxon>Chlorodendrales</taxon>
        <taxon>Chlorodendraceae</taxon>
        <taxon>Tetraselmis</taxon>
    </lineage>
</organism>
<accession>A0A061RP46</accession>
<name>A0A061RP46_9CHLO</name>
<dbReference type="AlphaFoldDB" id="A0A061RP46"/>
<proteinExistence type="predicted"/>
<dbReference type="EMBL" id="GBEZ01012122">
    <property type="protein sequence ID" value="JAC73738.1"/>
    <property type="molecule type" value="Transcribed_RNA"/>
</dbReference>
<evidence type="ECO:0000313" key="1">
    <source>
        <dbReference type="EMBL" id="JAC73738.1"/>
    </source>
</evidence>
<sequence>IFSHKTHTRSELSHQVALDFHLGKETGKHLHPQPQDKIDEVLIQDAEQRVSK</sequence>
<protein>
    <submittedName>
        <fullName evidence="1">Uncharacterized protein</fullName>
    </submittedName>
</protein>
<gene>
    <name evidence="1" type="ORF">TSPGSL018_28018</name>
</gene>
<feature type="non-terminal residue" evidence="1">
    <location>
        <position position="1"/>
    </location>
</feature>